<accession>A0A937FB79</accession>
<protein>
    <submittedName>
        <fullName evidence="2">Uncharacterized protein</fullName>
    </submittedName>
</protein>
<reference evidence="2" key="1">
    <citation type="submission" date="2021-01" db="EMBL/GenBank/DDBJ databases">
        <title>Fulvivirga kasyanovii gen. nov., sp nov., a novel member of the phylum Bacteroidetes isolated from seawater in a mussel farm.</title>
        <authorList>
            <person name="Zhao L.-H."/>
            <person name="Wang Z.-J."/>
        </authorList>
    </citation>
    <scope>NUCLEOTIDE SEQUENCE</scope>
    <source>
        <strain evidence="2">2943</strain>
    </source>
</reference>
<dbReference type="RefSeq" id="WP_202245454.1">
    <property type="nucleotide sequence ID" value="NZ_JAESIY010000008.1"/>
</dbReference>
<gene>
    <name evidence="2" type="ORF">JL102_16110</name>
</gene>
<evidence type="ECO:0000313" key="2">
    <source>
        <dbReference type="EMBL" id="MBL3657675.1"/>
    </source>
</evidence>
<feature type="coiled-coil region" evidence="1">
    <location>
        <begin position="26"/>
        <end position="67"/>
    </location>
</feature>
<keyword evidence="1" id="KW-0175">Coiled coil</keyword>
<keyword evidence="3" id="KW-1185">Reference proteome</keyword>
<organism evidence="2 3">
    <name type="scientific">Fulvivirga sediminis</name>
    <dbReference type="NCBI Taxonomy" id="2803949"/>
    <lineage>
        <taxon>Bacteria</taxon>
        <taxon>Pseudomonadati</taxon>
        <taxon>Bacteroidota</taxon>
        <taxon>Cytophagia</taxon>
        <taxon>Cytophagales</taxon>
        <taxon>Fulvivirgaceae</taxon>
        <taxon>Fulvivirga</taxon>
    </lineage>
</organism>
<dbReference type="AlphaFoldDB" id="A0A937FB79"/>
<evidence type="ECO:0000313" key="3">
    <source>
        <dbReference type="Proteomes" id="UP000659388"/>
    </source>
</evidence>
<sequence length="112" mass="13276">MNKDSRENSEPNTPEYVKPKHFRRFFDDLETEHAFNQLQRNKLQKEIDEIKNDVKNIKANISNFRHEIKSLTYSEGKTTKEMTKCTCSNMTAPKTGNFKGFWKIIKNIFSKK</sequence>
<dbReference type="Proteomes" id="UP000659388">
    <property type="component" value="Unassembled WGS sequence"/>
</dbReference>
<evidence type="ECO:0000256" key="1">
    <source>
        <dbReference type="SAM" id="Coils"/>
    </source>
</evidence>
<comment type="caution">
    <text evidence="2">The sequence shown here is derived from an EMBL/GenBank/DDBJ whole genome shotgun (WGS) entry which is preliminary data.</text>
</comment>
<proteinExistence type="predicted"/>
<dbReference type="EMBL" id="JAESIY010000008">
    <property type="protein sequence ID" value="MBL3657675.1"/>
    <property type="molecule type" value="Genomic_DNA"/>
</dbReference>
<name>A0A937FB79_9BACT</name>